<keyword evidence="3" id="KW-0238">DNA-binding</keyword>
<evidence type="ECO:0000256" key="2">
    <source>
        <dbReference type="ARBA" id="ARBA00023015"/>
    </source>
</evidence>
<gene>
    <name evidence="6" type="primary">bmrR_1</name>
    <name evidence="6" type="ORF">R28058_10661</name>
</gene>
<dbReference type="InterPro" id="IPR000551">
    <property type="entry name" value="MerR-type_HTH_dom"/>
</dbReference>
<dbReference type="PANTHER" id="PTHR30204:SF69">
    <property type="entry name" value="MERR-FAMILY TRANSCRIPTIONAL REGULATOR"/>
    <property type="match status" value="1"/>
</dbReference>
<dbReference type="RefSeq" id="WP_261290963.1">
    <property type="nucleotide sequence ID" value="NZ_CDNF01000003.1"/>
</dbReference>
<dbReference type="CDD" id="cd01107">
    <property type="entry name" value="HTH_BmrR"/>
    <property type="match status" value="1"/>
</dbReference>
<dbReference type="SMART" id="SM00422">
    <property type="entry name" value="HTH_MERR"/>
    <property type="match status" value="1"/>
</dbReference>
<evidence type="ECO:0000313" key="7">
    <source>
        <dbReference type="Proteomes" id="UP000049127"/>
    </source>
</evidence>
<dbReference type="GO" id="GO:0003700">
    <property type="term" value="F:DNA-binding transcription factor activity"/>
    <property type="evidence" value="ECO:0007669"/>
    <property type="project" value="InterPro"/>
</dbReference>
<dbReference type="InterPro" id="IPR011256">
    <property type="entry name" value="Reg_factor_effector_dom_sf"/>
</dbReference>
<dbReference type="EMBL" id="CEKZ01000003">
    <property type="protein sequence ID" value="CEQ03333.1"/>
    <property type="molecule type" value="Genomic_DNA"/>
</dbReference>
<feature type="domain" description="HTH merR-type" evidence="5">
    <location>
        <begin position="17"/>
        <end position="87"/>
    </location>
</feature>
<name>A0A0C7R2C9_PARSO</name>
<evidence type="ECO:0000259" key="5">
    <source>
        <dbReference type="PROSITE" id="PS50937"/>
    </source>
</evidence>
<evidence type="ECO:0000256" key="3">
    <source>
        <dbReference type="ARBA" id="ARBA00023125"/>
    </source>
</evidence>
<proteinExistence type="predicted"/>
<sequence length="282" mass="33468">MYRSKKNIKVVIIMKNLFSIGEVSKIKGVTIKALRYYHKMGILIPRHIDNTTGYRYYSIDQFIHIDIIKGCRELGTSIIELQDIFNKYNTDELLEFLQMKKHEAQSQIIKMKEVINNIDTLNMSVEKSKSILDNREITTSFFEKRYIITTQCKESGSLKELIYYSNLDNIIQNENVETLIERGILYNIDSKYNIEPKYAFNVLKDNNIKQKEYIKVLPEGNYLTLAYTKENELECKRKIFDYIKEKNLEIKNFIEIDLLNDFFNTKSYSCQIQMLLNYDKLI</sequence>
<evidence type="ECO:0000256" key="4">
    <source>
        <dbReference type="ARBA" id="ARBA00023163"/>
    </source>
</evidence>
<dbReference type="GO" id="GO:0003677">
    <property type="term" value="F:DNA binding"/>
    <property type="evidence" value="ECO:0007669"/>
    <property type="project" value="UniProtKB-KW"/>
</dbReference>
<accession>A0A0C7R2C9</accession>
<keyword evidence="2" id="KW-0805">Transcription regulation</keyword>
<dbReference type="SUPFAM" id="SSF46955">
    <property type="entry name" value="Putative DNA-binding domain"/>
    <property type="match status" value="1"/>
</dbReference>
<organism evidence="6 7">
    <name type="scientific">Paraclostridium sordellii</name>
    <name type="common">Clostridium sordellii</name>
    <dbReference type="NCBI Taxonomy" id="1505"/>
    <lineage>
        <taxon>Bacteria</taxon>
        <taxon>Bacillati</taxon>
        <taxon>Bacillota</taxon>
        <taxon>Clostridia</taxon>
        <taxon>Peptostreptococcales</taxon>
        <taxon>Peptostreptococcaceae</taxon>
        <taxon>Paraclostridium</taxon>
    </lineage>
</organism>
<dbReference type="Proteomes" id="UP000049127">
    <property type="component" value="Unassembled WGS sequence"/>
</dbReference>
<evidence type="ECO:0000313" key="6">
    <source>
        <dbReference type="EMBL" id="CEQ03333.1"/>
    </source>
</evidence>
<keyword evidence="4" id="KW-0804">Transcription</keyword>
<dbReference type="PROSITE" id="PS50937">
    <property type="entry name" value="HTH_MERR_2"/>
    <property type="match status" value="1"/>
</dbReference>
<dbReference type="SUPFAM" id="SSF55136">
    <property type="entry name" value="Probable bacterial effector-binding domain"/>
    <property type="match status" value="1"/>
</dbReference>
<dbReference type="InterPro" id="IPR047057">
    <property type="entry name" value="MerR_fam"/>
</dbReference>
<keyword evidence="1" id="KW-0678">Repressor</keyword>
<evidence type="ECO:0000256" key="1">
    <source>
        <dbReference type="ARBA" id="ARBA00022491"/>
    </source>
</evidence>
<dbReference type="Pfam" id="PF00376">
    <property type="entry name" value="MerR"/>
    <property type="match status" value="1"/>
</dbReference>
<dbReference type="PANTHER" id="PTHR30204">
    <property type="entry name" value="REDOX-CYCLING DRUG-SENSING TRANSCRIPTIONAL ACTIVATOR SOXR"/>
    <property type="match status" value="1"/>
</dbReference>
<protein>
    <submittedName>
        <fullName evidence="6">MerR family transcriptional regulator</fullName>
    </submittedName>
</protein>
<reference evidence="7" key="1">
    <citation type="submission" date="2015-01" db="EMBL/GenBank/DDBJ databases">
        <authorList>
            <person name="Aslett M.A."/>
            <person name="De Silva N."/>
        </authorList>
    </citation>
    <scope>NUCLEOTIDE SEQUENCE [LARGE SCALE GENOMIC DNA]</scope>
    <source>
        <strain evidence="7">R28058</strain>
    </source>
</reference>
<dbReference type="InterPro" id="IPR009061">
    <property type="entry name" value="DNA-bd_dom_put_sf"/>
</dbReference>
<dbReference type="AlphaFoldDB" id="A0A0C7R2C9"/>
<dbReference type="Gene3D" id="1.10.1660.10">
    <property type="match status" value="1"/>
</dbReference>